<accession>A0A822ZBS6</accession>
<evidence type="ECO:0000313" key="1">
    <source>
        <dbReference type="EMBL" id="DAD40486.1"/>
    </source>
</evidence>
<evidence type="ECO:0000313" key="2">
    <source>
        <dbReference type="Proteomes" id="UP000607653"/>
    </source>
</evidence>
<comment type="caution">
    <text evidence="1">The sequence shown here is derived from an EMBL/GenBank/DDBJ whole genome shotgun (WGS) entry which is preliminary data.</text>
</comment>
<gene>
    <name evidence="1" type="ORF">HUJ06_014809</name>
</gene>
<protein>
    <submittedName>
        <fullName evidence="1">Uncharacterized protein</fullName>
    </submittedName>
</protein>
<dbReference type="Proteomes" id="UP000607653">
    <property type="component" value="Unassembled WGS sequence"/>
</dbReference>
<dbReference type="EMBL" id="DUZY01000005">
    <property type="protein sequence ID" value="DAD40486.1"/>
    <property type="molecule type" value="Genomic_DNA"/>
</dbReference>
<reference evidence="1 2" key="1">
    <citation type="journal article" date="2020" name="Mol. Biol. Evol.">
        <title>Distinct Expression and Methylation Patterns for Genes with Different Fates following a Single Whole-Genome Duplication in Flowering Plants.</title>
        <authorList>
            <person name="Shi T."/>
            <person name="Rahmani R.S."/>
            <person name="Gugger P.F."/>
            <person name="Wang M."/>
            <person name="Li H."/>
            <person name="Zhang Y."/>
            <person name="Li Z."/>
            <person name="Wang Q."/>
            <person name="Van de Peer Y."/>
            <person name="Marchal K."/>
            <person name="Chen J."/>
        </authorList>
    </citation>
    <scope>NUCLEOTIDE SEQUENCE [LARGE SCALE GENOMIC DNA]</scope>
    <source>
        <tissue evidence="1">Leaf</tissue>
    </source>
</reference>
<name>A0A822ZBS6_NELNU</name>
<dbReference type="AlphaFoldDB" id="A0A822ZBS6"/>
<sequence length="41" mass="4657">MGSVTKTPYTRTAPQILSYFSLSRSLFLPLPPFSYHLGRII</sequence>
<keyword evidence="2" id="KW-1185">Reference proteome</keyword>
<proteinExistence type="predicted"/>
<organism evidence="1 2">
    <name type="scientific">Nelumbo nucifera</name>
    <name type="common">Sacred lotus</name>
    <dbReference type="NCBI Taxonomy" id="4432"/>
    <lineage>
        <taxon>Eukaryota</taxon>
        <taxon>Viridiplantae</taxon>
        <taxon>Streptophyta</taxon>
        <taxon>Embryophyta</taxon>
        <taxon>Tracheophyta</taxon>
        <taxon>Spermatophyta</taxon>
        <taxon>Magnoliopsida</taxon>
        <taxon>Proteales</taxon>
        <taxon>Nelumbonaceae</taxon>
        <taxon>Nelumbo</taxon>
    </lineage>
</organism>